<reference evidence="2" key="1">
    <citation type="submission" date="2022-11" db="UniProtKB">
        <authorList>
            <consortium name="WormBaseParasite"/>
        </authorList>
    </citation>
    <scope>IDENTIFICATION</scope>
</reference>
<accession>A0AC35FJM3</accession>
<proteinExistence type="predicted"/>
<protein>
    <submittedName>
        <fullName evidence="2">HTH psq-type domain-containing protein</fullName>
    </submittedName>
</protein>
<name>A0AC35FJM3_9BILA</name>
<organism evidence="1 2">
    <name type="scientific">Panagrolaimus sp. PS1159</name>
    <dbReference type="NCBI Taxonomy" id="55785"/>
    <lineage>
        <taxon>Eukaryota</taxon>
        <taxon>Metazoa</taxon>
        <taxon>Ecdysozoa</taxon>
        <taxon>Nematoda</taxon>
        <taxon>Chromadorea</taxon>
        <taxon>Rhabditida</taxon>
        <taxon>Tylenchina</taxon>
        <taxon>Panagrolaimomorpha</taxon>
        <taxon>Panagrolaimoidea</taxon>
        <taxon>Panagrolaimidae</taxon>
        <taxon>Panagrolaimus</taxon>
    </lineage>
</organism>
<evidence type="ECO:0000313" key="1">
    <source>
        <dbReference type="Proteomes" id="UP000887580"/>
    </source>
</evidence>
<dbReference type="Proteomes" id="UP000887580">
    <property type="component" value="Unplaced"/>
</dbReference>
<sequence>MTETTNFTAECRATSTTSSVEPSESNFSMKDEEEKPKLFDFLKTLQSQMTVIHHRMESISKVLSIPACECSTCEDFIGKPREKTPAVKEVESTVAIQPSLIEAPSLPSISESMAAFVGNEQEHIFATTDELNAKVKLLESLSNLQASTENFESLREEGKRGRKSKYCDAETKIVITNYAKQFGPSAAARKFNIPTAVASYYYRKATNSPKLSSFKSSSNEVESTKNNTDEDQSISLAQPVSQIPSSSPSFLRGRGRGRPKLIGDELDAALVDYIVSTKKQNPHKHYTAGTIMDLSKEYIKKNAPKLLVEDGGSVNLKNTWAIKLLVRVAEREQELASNPNETFNPLSSLLNSFDANTTDLANIFNFVNQMTNATDIYTAATKMNSSNEENKDNAENEINKQVINGGECNQINDVALKTFLATFLTGTS</sequence>
<evidence type="ECO:0000313" key="2">
    <source>
        <dbReference type="WBParaSite" id="PS1159_v2.g18146.t1"/>
    </source>
</evidence>
<dbReference type="WBParaSite" id="PS1159_v2.g18146.t1">
    <property type="protein sequence ID" value="PS1159_v2.g18146.t1"/>
    <property type="gene ID" value="PS1159_v2.g18146"/>
</dbReference>